<name>A0A0B7BDX2_9EUPU</name>
<evidence type="ECO:0000313" key="1">
    <source>
        <dbReference type="EMBL" id="CEK90511.1"/>
    </source>
</evidence>
<sequence length="63" mass="6592">MLTKGFKSRRIDIIAPGFNPYGSVPLRGNGTPPAESIGQSMNSIAMAKILGISGKSALMNRTA</sequence>
<accession>A0A0B7BDX2</accession>
<proteinExistence type="predicted"/>
<gene>
    <name evidence="1" type="primary">ORF177244</name>
</gene>
<dbReference type="EMBL" id="HACG01043646">
    <property type="protein sequence ID" value="CEK90511.1"/>
    <property type="molecule type" value="Transcribed_RNA"/>
</dbReference>
<organism evidence="1">
    <name type="scientific">Arion vulgaris</name>
    <dbReference type="NCBI Taxonomy" id="1028688"/>
    <lineage>
        <taxon>Eukaryota</taxon>
        <taxon>Metazoa</taxon>
        <taxon>Spiralia</taxon>
        <taxon>Lophotrochozoa</taxon>
        <taxon>Mollusca</taxon>
        <taxon>Gastropoda</taxon>
        <taxon>Heterobranchia</taxon>
        <taxon>Euthyneura</taxon>
        <taxon>Panpulmonata</taxon>
        <taxon>Eupulmonata</taxon>
        <taxon>Stylommatophora</taxon>
        <taxon>Helicina</taxon>
        <taxon>Arionoidea</taxon>
        <taxon>Arionidae</taxon>
        <taxon>Arion</taxon>
    </lineage>
</organism>
<dbReference type="AlphaFoldDB" id="A0A0B7BDX2"/>
<protein>
    <submittedName>
        <fullName evidence="1">Uncharacterized protein</fullName>
    </submittedName>
</protein>
<reference evidence="1" key="1">
    <citation type="submission" date="2014-12" db="EMBL/GenBank/DDBJ databases">
        <title>Insight into the proteome of Arion vulgaris.</title>
        <authorList>
            <person name="Aradska J."/>
            <person name="Bulat T."/>
            <person name="Smidak R."/>
            <person name="Sarate P."/>
            <person name="Gangsoo J."/>
            <person name="Sialana F."/>
            <person name="Bilban M."/>
            <person name="Lubec G."/>
        </authorList>
    </citation>
    <scope>NUCLEOTIDE SEQUENCE</scope>
    <source>
        <tissue evidence="1">Skin</tissue>
    </source>
</reference>